<evidence type="ECO:0000313" key="2">
    <source>
        <dbReference type="EMBL" id="CAD8089912.1"/>
    </source>
</evidence>
<gene>
    <name evidence="2" type="ORF">PPRIM_AZ9-3.1.T0850001</name>
</gene>
<protein>
    <submittedName>
        <fullName evidence="2">Uncharacterized protein</fullName>
    </submittedName>
</protein>
<organism evidence="2 3">
    <name type="scientific">Paramecium primaurelia</name>
    <dbReference type="NCBI Taxonomy" id="5886"/>
    <lineage>
        <taxon>Eukaryota</taxon>
        <taxon>Sar</taxon>
        <taxon>Alveolata</taxon>
        <taxon>Ciliophora</taxon>
        <taxon>Intramacronucleata</taxon>
        <taxon>Oligohymenophorea</taxon>
        <taxon>Peniculida</taxon>
        <taxon>Parameciidae</taxon>
        <taxon>Paramecium</taxon>
    </lineage>
</organism>
<comment type="caution">
    <text evidence="2">The sequence shown here is derived from an EMBL/GenBank/DDBJ whole genome shotgun (WGS) entry which is preliminary data.</text>
</comment>
<reference evidence="2" key="1">
    <citation type="submission" date="2021-01" db="EMBL/GenBank/DDBJ databases">
        <authorList>
            <consortium name="Genoscope - CEA"/>
            <person name="William W."/>
        </authorList>
    </citation>
    <scope>NUCLEOTIDE SEQUENCE</scope>
</reference>
<name>A0A8S1NCP1_PARPR</name>
<accession>A0A8S1NCP1</accession>
<dbReference type="Proteomes" id="UP000688137">
    <property type="component" value="Unassembled WGS sequence"/>
</dbReference>
<dbReference type="AlphaFoldDB" id="A0A8S1NCP1"/>
<feature type="coiled-coil region" evidence="1">
    <location>
        <begin position="24"/>
        <end position="51"/>
    </location>
</feature>
<sequence>MKMGCRTKERYWYKGNSDEGKQKMERLMQSIQQYSKLIQEYKLKIETYDKEFEEFYDLFKNLANVMQQDYNPWRLYFKFHAILITINRCQWKYYEHLIQKEQNLKLEGWENRVKLLNKTSKFFQCSDGYSGMLNLDQRIKEWSDKYLTLKSKSFYVYSLTRYEIRSHQTMLCLIGKDGQSKLYNQLYSSEAIKYRIGSDCQRYFDEFTQKIWEYVLS</sequence>
<keyword evidence="1" id="KW-0175">Coiled coil</keyword>
<proteinExistence type="predicted"/>
<dbReference type="EMBL" id="CAJJDM010000088">
    <property type="protein sequence ID" value="CAD8089912.1"/>
    <property type="molecule type" value="Genomic_DNA"/>
</dbReference>
<evidence type="ECO:0000256" key="1">
    <source>
        <dbReference type="SAM" id="Coils"/>
    </source>
</evidence>
<keyword evidence="3" id="KW-1185">Reference proteome</keyword>
<evidence type="ECO:0000313" key="3">
    <source>
        <dbReference type="Proteomes" id="UP000688137"/>
    </source>
</evidence>